<evidence type="ECO:0000256" key="1">
    <source>
        <dbReference type="SAM" id="Phobius"/>
    </source>
</evidence>
<dbReference type="InParanoid" id="M1BA20"/>
<keyword evidence="1" id="KW-1133">Transmembrane helix</keyword>
<dbReference type="Proteomes" id="UP000011115">
    <property type="component" value="Unassembled WGS sequence"/>
</dbReference>
<reference evidence="2" key="2">
    <citation type="submission" date="2015-06" db="UniProtKB">
        <authorList>
            <consortium name="EnsemblPlants"/>
        </authorList>
    </citation>
    <scope>IDENTIFICATION</scope>
    <source>
        <strain evidence="2">DM1-3 516 R44</strain>
    </source>
</reference>
<evidence type="ECO:0000313" key="2">
    <source>
        <dbReference type="EnsemblPlants" id="PGSC0003DMT400040561"/>
    </source>
</evidence>
<dbReference type="AlphaFoldDB" id="M1BA20"/>
<feature type="transmembrane region" description="Helical" evidence="1">
    <location>
        <begin position="25"/>
        <end position="47"/>
    </location>
</feature>
<accession>M1BA20</accession>
<dbReference type="EnsemblPlants" id="PGSC0003DMT400040561">
    <property type="protein sequence ID" value="PGSC0003DMT400040561"/>
    <property type="gene ID" value="PGSC0003DMG401015684"/>
</dbReference>
<name>M1BA20_SOLTU</name>
<sequence length="51" mass="5285">MSLVTGYTEIVDLIGSSVPLVKSQVIAVTHLSLHGVSIGVVAVQLLVKILS</sequence>
<protein>
    <submittedName>
        <fullName evidence="2">Uncharacterized protein</fullName>
    </submittedName>
</protein>
<keyword evidence="3" id="KW-1185">Reference proteome</keyword>
<keyword evidence="1" id="KW-0472">Membrane</keyword>
<dbReference type="HOGENOM" id="CLU_3110164_0_0_1"/>
<organism evidence="2 3">
    <name type="scientific">Solanum tuberosum</name>
    <name type="common">Potato</name>
    <dbReference type="NCBI Taxonomy" id="4113"/>
    <lineage>
        <taxon>Eukaryota</taxon>
        <taxon>Viridiplantae</taxon>
        <taxon>Streptophyta</taxon>
        <taxon>Embryophyta</taxon>
        <taxon>Tracheophyta</taxon>
        <taxon>Spermatophyta</taxon>
        <taxon>Magnoliopsida</taxon>
        <taxon>eudicotyledons</taxon>
        <taxon>Gunneridae</taxon>
        <taxon>Pentapetalae</taxon>
        <taxon>asterids</taxon>
        <taxon>lamiids</taxon>
        <taxon>Solanales</taxon>
        <taxon>Solanaceae</taxon>
        <taxon>Solanoideae</taxon>
        <taxon>Solaneae</taxon>
        <taxon>Solanum</taxon>
    </lineage>
</organism>
<evidence type="ECO:0000313" key="3">
    <source>
        <dbReference type="Proteomes" id="UP000011115"/>
    </source>
</evidence>
<dbReference type="PaxDb" id="4113-PGSC0003DMT400040561"/>
<dbReference type="Gramene" id="PGSC0003DMT400040561">
    <property type="protein sequence ID" value="PGSC0003DMT400040561"/>
    <property type="gene ID" value="PGSC0003DMG401015684"/>
</dbReference>
<keyword evidence="1" id="KW-0812">Transmembrane</keyword>
<proteinExistence type="predicted"/>
<reference evidence="3" key="1">
    <citation type="journal article" date="2011" name="Nature">
        <title>Genome sequence and analysis of the tuber crop potato.</title>
        <authorList>
            <consortium name="The Potato Genome Sequencing Consortium"/>
        </authorList>
    </citation>
    <scope>NUCLEOTIDE SEQUENCE [LARGE SCALE GENOMIC DNA]</scope>
    <source>
        <strain evidence="3">cv. DM1-3 516 R44</strain>
    </source>
</reference>